<name>A0A8H9FV29_9MICO</name>
<reference evidence="5" key="1">
    <citation type="journal article" date="2014" name="Int. J. Syst. Evol. Microbiol.">
        <title>Complete genome sequence of Corynebacterium casei LMG S-19264T (=DSM 44701T), isolated from a smear-ripened cheese.</title>
        <authorList>
            <consortium name="US DOE Joint Genome Institute (JGI-PGF)"/>
            <person name="Walter F."/>
            <person name="Albersmeier A."/>
            <person name="Kalinowski J."/>
            <person name="Ruckert C."/>
        </authorList>
    </citation>
    <scope>NUCLEOTIDE SEQUENCE</scope>
    <source>
        <strain evidence="5">CGMCC 1.10749</strain>
    </source>
</reference>
<gene>
    <name evidence="5" type="ORF">GCM10011314_25190</name>
</gene>
<evidence type="ECO:0000256" key="2">
    <source>
        <dbReference type="ARBA" id="ARBA00022679"/>
    </source>
</evidence>
<sequence length="856" mass="92676">MMVGNDVRHDTRVLKSALALADAGLGVTVLGLSTTGRREESDLGPVRIIRVPAGRVVRDAAAVQRSRRRSRLALAVPEEERQAREQRLTLRQRDRELQDDLGARVRAAQVDLAHRSVRARAEADRRLRRVERLGWRLVDAAVSRSPVAASWRRVLPEIDDYALALGPVVDSLEWDVIHAHDVHLVGIASHAVARRRRSGRRADWVYDAHEYVAGISLYGSRTRRKRAAYLDLEREYIRDAAAVITVTDPLADRLRRDHRLRERPTVVMNSPVLGPLSPDAPSLRRTLGLADEVPLLVYAGGVSAARGIGTAVEALVRLPSAHLAVVAVPSVDVQAAQRLAELAERLGVDDRFHLVDPVAPEQVSAFVSSADVGLLPLLHFGSHEVALANKLFEYLQGGLPVLVSDCRAQADFVSTHGVGRVHVAGDVDSFVREVEPLLRGESVPAPGLVAELLAPLAWEHQAERLRGVYAALLGDEVRHSAADGSAPAALRTARVTELADVVEVPAPTAARPSVLAIGPANMAGQAWEWARAAERVVPGVRAEVLSVDRGSAVAFEADVVVPASTFARDRGWAERRQTEALATWTHALLEAGRPVFGTMNGRDFTGDANVLRAGGVEVGLVMHGSEIRSPAGNAARSPWSPFRDPGEPLTRRLQEQWETLHPRVRAFDGPVFVSTPDLLVDLPEAHLLPVVVDVDAWASAAPVLEREVPRVVHAPSRAALKGSEHVERVMARLVADGLVEYVRVEGVPPDEVRAAVRSCDIVLDQFSIGTYGVLAAEAMAAGRLVVSYVSPLVRRAGELPIVEATPEDLEEVLRSVLADRDAAQATAAAGVAFVREHHDGRRSGEVLRDVLGLRGT</sequence>
<dbReference type="InterPro" id="IPR028098">
    <property type="entry name" value="Glyco_trans_4-like_N"/>
</dbReference>
<dbReference type="PANTHER" id="PTHR12526">
    <property type="entry name" value="GLYCOSYLTRANSFERASE"/>
    <property type="match status" value="1"/>
</dbReference>
<evidence type="ECO:0000259" key="3">
    <source>
        <dbReference type="Pfam" id="PF13439"/>
    </source>
</evidence>
<dbReference type="Pfam" id="PF13439">
    <property type="entry name" value="Glyco_transf_4"/>
    <property type="match status" value="1"/>
</dbReference>
<proteinExistence type="predicted"/>
<dbReference type="Gene3D" id="3.40.50.2000">
    <property type="entry name" value="Glycogen Phosphorylase B"/>
    <property type="match status" value="3"/>
</dbReference>
<evidence type="ECO:0000313" key="6">
    <source>
        <dbReference type="Proteomes" id="UP000628079"/>
    </source>
</evidence>
<feature type="domain" description="Spore protein YkvP/CgeB glycosyl transferase-like" evidence="4">
    <location>
        <begin position="742"/>
        <end position="841"/>
    </location>
</feature>
<evidence type="ECO:0000256" key="1">
    <source>
        <dbReference type="ARBA" id="ARBA00022676"/>
    </source>
</evidence>
<accession>A0A8H9FV29</accession>
<comment type="caution">
    <text evidence="5">The sequence shown here is derived from an EMBL/GenBank/DDBJ whole genome shotgun (WGS) entry which is preliminary data.</text>
</comment>
<evidence type="ECO:0000259" key="4">
    <source>
        <dbReference type="Pfam" id="PF13524"/>
    </source>
</evidence>
<organism evidence="5 6">
    <name type="scientific">Knoellia flava</name>
    <dbReference type="NCBI Taxonomy" id="913969"/>
    <lineage>
        <taxon>Bacteria</taxon>
        <taxon>Bacillati</taxon>
        <taxon>Actinomycetota</taxon>
        <taxon>Actinomycetes</taxon>
        <taxon>Micrococcales</taxon>
        <taxon>Intrasporangiaceae</taxon>
        <taxon>Knoellia</taxon>
    </lineage>
</organism>
<protein>
    <recommendedName>
        <fullName evidence="7">D-inositol 3-phosphate glycosyltransferase</fullName>
    </recommendedName>
</protein>
<evidence type="ECO:0000313" key="5">
    <source>
        <dbReference type="EMBL" id="GGB84498.1"/>
    </source>
</evidence>
<dbReference type="InterPro" id="IPR055259">
    <property type="entry name" value="YkvP/CgeB_Glyco_trans-like"/>
</dbReference>
<feature type="domain" description="Glycosyltransferase subfamily 4-like N-terminal" evidence="3">
    <location>
        <begin position="157"/>
        <end position="267"/>
    </location>
</feature>
<reference evidence="5" key="2">
    <citation type="submission" date="2020-09" db="EMBL/GenBank/DDBJ databases">
        <authorList>
            <person name="Sun Q."/>
            <person name="Zhou Y."/>
        </authorList>
    </citation>
    <scope>NUCLEOTIDE SEQUENCE</scope>
    <source>
        <strain evidence="5">CGMCC 1.10749</strain>
    </source>
</reference>
<evidence type="ECO:0008006" key="7">
    <source>
        <dbReference type="Google" id="ProtNLM"/>
    </source>
</evidence>
<keyword evidence="2" id="KW-0808">Transferase</keyword>
<dbReference type="Pfam" id="PF13524">
    <property type="entry name" value="Glyco_trans_1_2"/>
    <property type="match status" value="1"/>
</dbReference>
<dbReference type="SUPFAM" id="SSF53756">
    <property type="entry name" value="UDP-Glycosyltransferase/glycogen phosphorylase"/>
    <property type="match status" value="2"/>
</dbReference>
<dbReference type="EMBL" id="BMEA01000002">
    <property type="protein sequence ID" value="GGB84498.1"/>
    <property type="molecule type" value="Genomic_DNA"/>
</dbReference>
<dbReference type="GO" id="GO:0016757">
    <property type="term" value="F:glycosyltransferase activity"/>
    <property type="evidence" value="ECO:0007669"/>
    <property type="project" value="UniProtKB-KW"/>
</dbReference>
<dbReference type="Pfam" id="PF13692">
    <property type="entry name" value="Glyco_trans_1_4"/>
    <property type="match status" value="1"/>
</dbReference>
<keyword evidence="1" id="KW-0328">Glycosyltransferase</keyword>
<dbReference type="Proteomes" id="UP000628079">
    <property type="component" value="Unassembled WGS sequence"/>
</dbReference>
<dbReference type="AlphaFoldDB" id="A0A8H9FV29"/>